<evidence type="ECO:0000313" key="6">
    <source>
        <dbReference type="Proteomes" id="UP000629468"/>
    </source>
</evidence>
<dbReference type="Gene3D" id="4.10.240.10">
    <property type="entry name" value="Zn(2)-C6 fungal-type DNA-binding domain"/>
    <property type="match status" value="1"/>
</dbReference>
<dbReference type="SMART" id="SM00066">
    <property type="entry name" value="GAL4"/>
    <property type="match status" value="1"/>
</dbReference>
<feature type="compositionally biased region" description="Pro residues" evidence="3">
    <location>
        <begin position="131"/>
        <end position="140"/>
    </location>
</feature>
<protein>
    <submittedName>
        <fullName evidence="5">Transcriptional regulator family: Fungal Specific TF</fullName>
    </submittedName>
</protein>
<evidence type="ECO:0000259" key="4">
    <source>
        <dbReference type="PROSITE" id="PS50048"/>
    </source>
</evidence>
<evidence type="ECO:0000313" key="5">
    <source>
        <dbReference type="EMBL" id="KAF7773228.1"/>
    </source>
</evidence>
<feature type="compositionally biased region" description="Low complexity" evidence="3">
    <location>
        <begin position="120"/>
        <end position="130"/>
    </location>
</feature>
<feature type="domain" description="Zn(2)-C6 fungal-type" evidence="4">
    <location>
        <begin position="32"/>
        <end position="63"/>
    </location>
</feature>
<evidence type="ECO:0000256" key="1">
    <source>
        <dbReference type="ARBA" id="ARBA00004123"/>
    </source>
</evidence>
<evidence type="ECO:0000256" key="3">
    <source>
        <dbReference type="SAM" id="MobiDB-lite"/>
    </source>
</evidence>
<dbReference type="InterPro" id="IPR001138">
    <property type="entry name" value="Zn2Cys6_DnaBD"/>
</dbReference>
<dbReference type="GO" id="GO:0008270">
    <property type="term" value="F:zinc ion binding"/>
    <property type="evidence" value="ECO:0007669"/>
    <property type="project" value="InterPro"/>
</dbReference>
<dbReference type="Pfam" id="PF11951">
    <property type="entry name" value="Fungal_trans_2"/>
    <property type="match status" value="1"/>
</dbReference>
<dbReference type="PANTHER" id="PTHR37534">
    <property type="entry name" value="TRANSCRIPTIONAL ACTIVATOR PROTEIN UGA3"/>
    <property type="match status" value="1"/>
</dbReference>
<feature type="compositionally biased region" description="Low complexity" evidence="3">
    <location>
        <begin position="7"/>
        <end position="16"/>
    </location>
</feature>
<sequence>MPPAPKSPSSTTPSSKRPGAPKAKGAVRAKSGCYTCRIRRKKCDEQPNDQGFCSTCVRLRLECLGFGAKRPDWLRENQNVVQLRDKIKSFLASQGMIKGHSGSGARSSEQPPILRLTLESDSTPYHSSPSSSPPSPPPRSLPNTEYPPRRPPWGTTYEYTYPRGSVTTSEPRSMSPQSNGGYSPHLTSSSPSTAQLPRCIQRSRRYHPYPSRQMLQPSQPPYISPALQSNLGNSYNLNDNFFAVELEPPAYPMGDGGYADDCLPAANAAGTFLIPPYLDAYHHSTAIGSLLLGYKNDVVMVEYLLCTEYIRDHIVNTIINNLPYISDPTSEQQAAALLSRVYFQRFARPGNELVLQIPDIRLQLLEVENALNRNGGEGGSAEDAMAALHLVSVVLFDGGCGAWRHYLDIAARYVRGKMRGRRGNMGGLEALRKLSEKEAFIVKTAIWFDVLASVTTGEEPKLMNIVRSLFEPGQSGIEEVDISSSSSSSPSPSSSSLANAMRVSNSDEDKSSMLSPMGCQNKVVWALAEINALAAWKKEEKARGRLSIKELVSRSDKIERELIETKPHHPPIKILSDFNHDPIAYSRYLTSKIFQTSAMLYLHSVVSDGYPHVLQIKYAIEDVMKWIRRIPKKPSTELDRKIHKLVIRSTVFGFYITGALTDNGGYRKMIQEYLLDEAGEHVGNVKIIADLLQGIWRERGEEGRRGEPRREVPWREKLLVNGEAPVLLV</sequence>
<feature type="region of interest" description="Disordered" evidence="3">
    <location>
        <begin position="1"/>
        <end position="29"/>
    </location>
</feature>
<dbReference type="CDD" id="cd00067">
    <property type="entry name" value="GAL4"/>
    <property type="match status" value="1"/>
</dbReference>
<comment type="caution">
    <text evidence="5">The sequence shown here is derived from an EMBL/GenBank/DDBJ whole genome shotgun (WGS) entry which is preliminary data.</text>
</comment>
<evidence type="ECO:0000256" key="2">
    <source>
        <dbReference type="ARBA" id="ARBA00023242"/>
    </source>
</evidence>
<dbReference type="AlphaFoldDB" id="A0A8H7F1M1"/>
<dbReference type="PANTHER" id="PTHR37534:SF20">
    <property type="entry name" value="PRO1A C6 ZINK-FINGER PROTEIN"/>
    <property type="match status" value="1"/>
</dbReference>
<organism evidence="5 6">
    <name type="scientific">Agaricus bisporus var. burnettii</name>
    <dbReference type="NCBI Taxonomy" id="192524"/>
    <lineage>
        <taxon>Eukaryota</taxon>
        <taxon>Fungi</taxon>
        <taxon>Dikarya</taxon>
        <taxon>Basidiomycota</taxon>
        <taxon>Agaricomycotina</taxon>
        <taxon>Agaricomycetes</taxon>
        <taxon>Agaricomycetidae</taxon>
        <taxon>Agaricales</taxon>
        <taxon>Agaricineae</taxon>
        <taxon>Agaricaceae</taxon>
        <taxon>Agaricus</taxon>
    </lineage>
</organism>
<dbReference type="InterPro" id="IPR021858">
    <property type="entry name" value="Fun_TF"/>
</dbReference>
<gene>
    <name evidence="5" type="ORF">Agabi119p4_5395</name>
</gene>
<dbReference type="Proteomes" id="UP000629468">
    <property type="component" value="Unassembled WGS sequence"/>
</dbReference>
<reference evidence="5 6" key="1">
    <citation type="journal article" name="Sci. Rep.">
        <title>Telomere-to-telomere assembled and centromere annotated genomes of the two main subspecies of the button mushroom Agaricus bisporus reveal especially polymorphic chromosome ends.</title>
        <authorList>
            <person name="Sonnenberg A.S.M."/>
            <person name="Sedaghat-Telgerd N."/>
            <person name="Lavrijssen B."/>
            <person name="Ohm R.A."/>
            <person name="Hendrickx P.M."/>
            <person name="Scholtmeijer K."/>
            <person name="Baars J.J.P."/>
            <person name="van Peer A."/>
        </authorList>
    </citation>
    <scope>NUCLEOTIDE SEQUENCE [LARGE SCALE GENOMIC DNA]</scope>
    <source>
        <strain evidence="5 6">H119_p4</strain>
    </source>
</reference>
<proteinExistence type="predicted"/>
<comment type="subcellular location">
    <subcellularLocation>
        <location evidence="1">Nucleus</location>
    </subcellularLocation>
</comment>
<dbReference type="GO" id="GO:0000981">
    <property type="term" value="F:DNA-binding transcription factor activity, RNA polymerase II-specific"/>
    <property type="evidence" value="ECO:0007669"/>
    <property type="project" value="InterPro"/>
</dbReference>
<dbReference type="SUPFAM" id="SSF57701">
    <property type="entry name" value="Zn2/Cys6 DNA-binding domain"/>
    <property type="match status" value="1"/>
</dbReference>
<dbReference type="GO" id="GO:0005634">
    <property type="term" value="C:nucleus"/>
    <property type="evidence" value="ECO:0007669"/>
    <property type="project" value="UniProtKB-SubCell"/>
</dbReference>
<feature type="compositionally biased region" description="Low complexity" evidence="3">
    <location>
        <begin position="483"/>
        <end position="496"/>
    </location>
</feature>
<keyword evidence="2" id="KW-0539">Nucleus</keyword>
<name>A0A8H7F1M1_AGABI</name>
<dbReference type="PROSITE" id="PS00463">
    <property type="entry name" value="ZN2_CY6_FUNGAL_1"/>
    <property type="match status" value="1"/>
</dbReference>
<feature type="region of interest" description="Disordered" evidence="3">
    <location>
        <begin position="120"/>
        <end position="195"/>
    </location>
</feature>
<dbReference type="PROSITE" id="PS50048">
    <property type="entry name" value="ZN2_CY6_FUNGAL_2"/>
    <property type="match status" value="1"/>
</dbReference>
<dbReference type="EMBL" id="JABXXO010000007">
    <property type="protein sequence ID" value="KAF7773228.1"/>
    <property type="molecule type" value="Genomic_DNA"/>
</dbReference>
<dbReference type="InterPro" id="IPR036864">
    <property type="entry name" value="Zn2-C6_fun-type_DNA-bd_sf"/>
</dbReference>
<feature type="compositionally biased region" description="Polar residues" evidence="3">
    <location>
        <begin position="165"/>
        <end position="195"/>
    </location>
</feature>
<accession>A0A8H7F1M1</accession>
<dbReference type="Pfam" id="PF00172">
    <property type="entry name" value="Zn_clus"/>
    <property type="match status" value="1"/>
</dbReference>
<feature type="region of interest" description="Disordered" evidence="3">
    <location>
        <begin position="479"/>
        <end position="515"/>
    </location>
</feature>